<evidence type="ECO:0000256" key="4">
    <source>
        <dbReference type="ARBA" id="ARBA00013081"/>
    </source>
</evidence>
<keyword evidence="7" id="KW-0460">Magnesium</keyword>
<dbReference type="SMART" id="SM00332">
    <property type="entry name" value="PP2Cc"/>
    <property type="match status" value="1"/>
</dbReference>
<dbReference type="FunFam" id="3.60.40.10:FF:000044">
    <property type="entry name" value="probable protein phosphatase 2C 25"/>
    <property type="match status" value="1"/>
</dbReference>
<organism evidence="14">
    <name type="scientific">Picea sitchensis</name>
    <name type="common">Sitka spruce</name>
    <name type="synonym">Pinus sitchensis</name>
    <dbReference type="NCBI Taxonomy" id="3332"/>
    <lineage>
        <taxon>Eukaryota</taxon>
        <taxon>Viridiplantae</taxon>
        <taxon>Streptophyta</taxon>
        <taxon>Embryophyta</taxon>
        <taxon>Tracheophyta</taxon>
        <taxon>Spermatophyta</taxon>
        <taxon>Pinopsida</taxon>
        <taxon>Pinidae</taxon>
        <taxon>Conifers I</taxon>
        <taxon>Pinales</taxon>
        <taxon>Pinaceae</taxon>
        <taxon>Picea</taxon>
    </lineage>
</organism>
<dbReference type="PROSITE" id="PS51746">
    <property type="entry name" value="PPM_2"/>
    <property type="match status" value="1"/>
</dbReference>
<evidence type="ECO:0000256" key="5">
    <source>
        <dbReference type="ARBA" id="ARBA00022723"/>
    </source>
</evidence>
<proteinExistence type="evidence at transcript level"/>
<dbReference type="GO" id="GO:0046872">
    <property type="term" value="F:metal ion binding"/>
    <property type="evidence" value="ECO:0007669"/>
    <property type="project" value="UniProtKB-KW"/>
</dbReference>
<dbReference type="Pfam" id="PF00481">
    <property type="entry name" value="PP2C"/>
    <property type="match status" value="1"/>
</dbReference>
<evidence type="ECO:0000256" key="1">
    <source>
        <dbReference type="ARBA" id="ARBA00001936"/>
    </source>
</evidence>
<dbReference type="AlphaFoldDB" id="B8LKN4"/>
<dbReference type="PANTHER" id="PTHR13832">
    <property type="entry name" value="PROTEIN PHOSPHATASE 2C"/>
    <property type="match status" value="1"/>
</dbReference>
<comment type="cofactor">
    <cofactor evidence="1">
        <name>Mn(2+)</name>
        <dbReference type="ChEBI" id="CHEBI:29035"/>
    </cofactor>
</comment>
<sequence>MSCITVAEPLRWLNKNTNSTQSHHHHHQLQLVNMACIVAGNSPSVLSSCRSPSLHDSEIEICAGSPRNHGFQTPRSGGIQSSFVGSRLRPVLAIRDENLLWSEGGKSPVKKLQQRAVALCVNIPEEKSPDNDSISGCKGPSPPLKRKRPPRLDIPLQLPGLEAQYAAAVEQPMEVNEEGFHYAVSCKKGRREFMEDTHKAMVNVLGDSKQAFFGVFDGHSGRMAADFAAENMGQNIVDAMLSMGDEKEDIVEQAVRAGYLTTDAEFLKQEVGSGTACVTALIIDGNLVVSNAGDCRAVISRDGASEALTCDHRAGREDERQRIENLGGIVDLRHGVWRVQGSLAVSRAIGDSHMKEWIIAEPDTRKIEITSDCEFLILASDGLWDKVSNQEAVDIARPFCVEKQPNLKPLQGGPIDACKKLVELAVTRKSQDDVSVMIVQLGHFCMKKN</sequence>
<dbReference type="InterPro" id="IPR001932">
    <property type="entry name" value="PPM-type_phosphatase-like_dom"/>
</dbReference>
<evidence type="ECO:0000256" key="12">
    <source>
        <dbReference type="SAM" id="MobiDB-lite"/>
    </source>
</evidence>
<dbReference type="SUPFAM" id="SSF81606">
    <property type="entry name" value="PP2C-like"/>
    <property type="match status" value="1"/>
</dbReference>
<evidence type="ECO:0000256" key="8">
    <source>
        <dbReference type="ARBA" id="ARBA00022912"/>
    </source>
</evidence>
<keyword evidence="6" id="KW-0378">Hydrolase</keyword>
<evidence type="ECO:0000256" key="2">
    <source>
        <dbReference type="ARBA" id="ARBA00001946"/>
    </source>
</evidence>
<comment type="cofactor">
    <cofactor evidence="2">
        <name>Mg(2+)</name>
        <dbReference type="ChEBI" id="CHEBI:18420"/>
    </cofactor>
</comment>
<comment type="catalytic activity">
    <reaction evidence="11">
        <text>O-phospho-L-threonyl-[protein] + H2O = L-threonyl-[protein] + phosphate</text>
        <dbReference type="Rhea" id="RHEA:47004"/>
        <dbReference type="Rhea" id="RHEA-COMP:11060"/>
        <dbReference type="Rhea" id="RHEA-COMP:11605"/>
        <dbReference type="ChEBI" id="CHEBI:15377"/>
        <dbReference type="ChEBI" id="CHEBI:30013"/>
        <dbReference type="ChEBI" id="CHEBI:43474"/>
        <dbReference type="ChEBI" id="CHEBI:61977"/>
        <dbReference type="EC" id="3.1.3.16"/>
    </reaction>
</comment>
<dbReference type="EC" id="3.1.3.16" evidence="4"/>
<feature type="domain" description="PPM-type phosphatase" evidence="13">
    <location>
        <begin position="181"/>
        <end position="441"/>
    </location>
</feature>
<evidence type="ECO:0000256" key="9">
    <source>
        <dbReference type="ARBA" id="ARBA00023211"/>
    </source>
</evidence>
<dbReference type="OMA" id="CINNDKP"/>
<evidence type="ECO:0000256" key="3">
    <source>
        <dbReference type="ARBA" id="ARBA00006702"/>
    </source>
</evidence>
<dbReference type="CDD" id="cd00143">
    <property type="entry name" value="PP2Cc"/>
    <property type="match status" value="1"/>
</dbReference>
<evidence type="ECO:0000256" key="10">
    <source>
        <dbReference type="ARBA" id="ARBA00047761"/>
    </source>
</evidence>
<reference evidence="14" key="1">
    <citation type="submission" date="2007-06" db="EMBL/GenBank/DDBJ databases">
        <title>Full length cDNA sequences from Sitka Spruce (Picea sitchensis).</title>
        <authorList>
            <person name="Ralph S.G."/>
            <person name="Chun H.E."/>
            <person name="Liao N."/>
            <person name="Ali J."/>
            <person name="Reid K."/>
            <person name="Kolosova N."/>
            <person name="Cooper N."/>
            <person name="Cullis C."/>
            <person name="Jancsik S."/>
            <person name="Moore R."/>
            <person name="Mayo M."/>
            <person name="Wagner S."/>
            <person name="Holt R.A."/>
            <person name="Jones S.J.M."/>
            <person name="Marra M.A."/>
            <person name="Ritland C.E."/>
            <person name="Ritland K."/>
            <person name="Bohlmann J."/>
        </authorList>
    </citation>
    <scope>NUCLEOTIDE SEQUENCE</scope>
    <source>
        <tissue evidence="14">Green portion of the leader tissue</tissue>
    </source>
</reference>
<keyword evidence="8" id="KW-0904">Protein phosphatase</keyword>
<accession>B8LKN4</accession>
<evidence type="ECO:0000256" key="11">
    <source>
        <dbReference type="ARBA" id="ARBA00048336"/>
    </source>
</evidence>
<dbReference type="Gene3D" id="3.60.40.10">
    <property type="entry name" value="PPM-type phosphatase domain"/>
    <property type="match status" value="1"/>
</dbReference>
<feature type="region of interest" description="Disordered" evidence="12">
    <location>
        <begin position="127"/>
        <end position="151"/>
    </location>
</feature>
<dbReference type="EMBL" id="EF676303">
    <property type="protein sequence ID" value="ABR16214.1"/>
    <property type="molecule type" value="mRNA"/>
</dbReference>
<evidence type="ECO:0000259" key="13">
    <source>
        <dbReference type="PROSITE" id="PS51746"/>
    </source>
</evidence>
<dbReference type="GO" id="GO:0009738">
    <property type="term" value="P:abscisic acid-activated signaling pathway"/>
    <property type="evidence" value="ECO:0007669"/>
    <property type="project" value="UniProtKB-ARBA"/>
</dbReference>
<evidence type="ECO:0000256" key="7">
    <source>
        <dbReference type="ARBA" id="ARBA00022842"/>
    </source>
</evidence>
<dbReference type="GO" id="GO:0004722">
    <property type="term" value="F:protein serine/threonine phosphatase activity"/>
    <property type="evidence" value="ECO:0007669"/>
    <property type="project" value="UniProtKB-EC"/>
</dbReference>
<evidence type="ECO:0000313" key="14">
    <source>
        <dbReference type="EMBL" id="ABR16214.1"/>
    </source>
</evidence>
<protein>
    <recommendedName>
        <fullName evidence="4">protein-serine/threonine phosphatase</fullName>
        <ecNumber evidence="4">3.1.3.16</ecNumber>
    </recommendedName>
</protein>
<keyword evidence="9" id="KW-0464">Manganese</keyword>
<comment type="catalytic activity">
    <reaction evidence="10">
        <text>O-phospho-L-seryl-[protein] + H2O = L-seryl-[protein] + phosphate</text>
        <dbReference type="Rhea" id="RHEA:20629"/>
        <dbReference type="Rhea" id="RHEA-COMP:9863"/>
        <dbReference type="Rhea" id="RHEA-COMP:11604"/>
        <dbReference type="ChEBI" id="CHEBI:15377"/>
        <dbReference type="ChEBI" id="CHEBI:29999"/>
        <dbReference type="ChEBI" id="CHEBI:43474"/>
        <dbReference type="ChEBI" id="CHEBI:83421"/>
        <dbReference type="EC" id="3.1.3.16"/>
    </reaction>
</comment>
<name>B8LKN4_PICSI</name>
<evidence type="ECO:0000256" key="6">
    <source>
        <dbReference type="ARBA" id="ARBA00022801"/>
    </source>
</evidence>
<comment type="similarity">
    <text evidence="3">Belongs to the PP2C family.</text>
</comment>
<dbReference type="InterPro" id="IPR036457">
    <property type="entry name" value="PPM-type-like_dom_sf"/>
</dbReference>
<dbReference type="InterPro" id="IPR015655">
    <property type="entry name" value="PP2C"/>
</dbReference>
<dbReference type="PANTHER" id="PTHR13832:SF853">
    <property type="entry name" value="PROTEIN PHOSPHATASE 2C 2-RELATED"/>
    <property type="match status" value="1"/>
</dbReference>
<keyword evidence="5" id="KW-0479">Metal-binding</keyword>